<dbReference type="EMBL" id="ANHZ02000002">
    <property type="protein sequence ID" value="EME37612.1"/>
    <property type="molecule type" value="Genomic_DNA"/>
</dbReference>
<name>M2WGD2_9MICC</name>
<feature type="region of interest" description="Disordered" evidence="1">
    <location>
        <begin position="1"/>
        <end position="47"/>
    </location>
</feature>
<reference evidence="2 3" key="1">
    <citation type="journal article" date="2014" name="Genome Announc.">
        <title>Draft Genome Sequence of Kocuria palustris PEL.</title>
        <authorList>
            <person name="Sharma G."/>
            <person name="Khatri I."/>
            <person name="Subramanian S."/>
        </authorList>
    </citation>
    <scope>NUCLEOTIDE SEQUENCE [LARGE SCALE GENOMIC DNA]</scope>
    <source>
        <strain evidence="2 3">PEL</strain>
    </source>
</reference>
<feature type="compositionally biased region" description="Polar residues" evidence="1">
    <location>
        <begin position="30"/>
        <end position="47"/>
    </location>
</feature>
<dbReference type="AlphaFoldDB" id="M2WGD2"/>
<comment type="caution">
    <text evidence="2">The sequence shown here is derived from an EMBL/GenBank/DDBJ whole genome shotgun (WGS) entry which is preliminary data.</text>
</comment>
<proteinExistence type="predicted"/>
<feature type="region of interest" description="Disordered" evidence="1">
    <location>
        <begin position="172"/>
        <end position="199"/>
    </location>
</feature>
<evidence type="ECO:0000313" key="2">
    <source>
        <dbReference type="EMBL" id="EME37612.1"/>
    </source>
</evidence>
<keyword evidence="3" id="KW-1185">Reference proteome</keyword>
<protein>
    <submittedName>
        <fullName evidence="2">Uncharacterized protein</fullName>
    </submittedName>
</protein>
<organism evidence="2 3">
    <name type="scientific">Kocuria palustris PEL</name>
    <dbReference type="NCBI Taxonomy" id="1236550"/>
    <lineage>
        <taxon>Bacteria</taxon>
        <taxon>Bacillati</taxon>
        <taxon>Actinomycetota</taxon>
        <taxon>Actinomycetes</taxon>
        <taxon>Micrococcales</taxon>
        <taxon>Micrococcaceae</taxon>
        <taxon>Kocuria</taxon>
    </lineage>
</organism>
<accession>M2WGD2</accession>
<sequence length="324" mass="34074">MTTTMPGAERRAPGVGEGECTCLPGGAEPMTTTTHTGSPQRGPENYTTSAGLRALLARLHAAGPGAWARDPVAGELMQYAAQKYAALARKHSLDPWEAASAAFDVMRTRSAREAIDPWGVVTHAVRITCIAEERAQGLLCSTHQARRPHISAFHDAERISDRETPLSEYHPAFQVTDPEPDPDGTGDAGDGDGGGGGVVGVAMSASSAAEDAIALVTMLGWEPATARASVEHICGALAKAGARHTAFETLRRDQHARALLDLPGRSWTGLLKALLGNPHPALAATSAGRGVLLRLLIGETIPMLLRDDDLVLTICLAAPRQARK</sequence>
<feature type="compositionally biased region" description="Gly residues" evidence="1">
    <location>
        <begin position="186"/>
        <end position="199"/>
    </location>
</feature>
<evidence type="ECO:0000256" key="1">
    <source>
        <dbReference type="SAM" id="MobiDB-lite"/>
    </source>
</evidence>
<dbReference type="Proteomes" id="UP000009877">
    <property type="component" value="Unassembled WGS sequence"/>
</dbReference>
<evidence type="ECO:0000313" key="3">
    <source>
        <dbReference type="Proteomes" id="UP000009877"/>
    </source>
</evidence>
<gene>
    <name evidence="2" type="ORF">C884_00986</name>
</gene>